<dbReference type="GO" id="GO:0005524">
    <property type="term" value="F:ATP binding"/>
    <property type="evidence" value="ECO:0007669"/>
    <property type="project" value="UniProtKB-KW"/>
</dbReference>
<dbReference type="EMBL" id="BAZW01000003">
    <property type="protein sequence ID" value="GAO28578.1"/>
    <property type="molecule type" value="Genomic_DNA"/>
</dbReference>
<evidence type="ECO:0000259" key="9">
    <source>
        <dbReference type="PROSITE" id="PS50893"/>
    </source>
</evidence>
<reference evidence="11 12" key="1">
    <citation type="journal article" date="2015" name="Microbes Environ.">
        <title>Distribution and evolution of nitrogen fixation genes in the phylum bacteroidetes.</title>
        <authorList>
            <person name="Inoue J."/>
            <person name="Oshima K."/>
            <person name="Suda W."/>
            <person name="Sakamoto M."/>
            <person name="Iino T."/>
            <person name="Noda S."/>
            <person name="Hongoh Y."/>
            <person name="Hattori M."/>
            <person name="Ohkuma M."/>
        </authorList>
    </citation>
    <scope>NUCLEOTIDE SEQUENCE [LARGE SCALE GENOMIC DNA]</scope>
    <source>
        <strain evidence="11">JCM 15548</strain>
    </source>
</reference>
<dbReference type="OrthoDB" id="9806127at2"/>
<keyword evidence="4" id="KW-0067">ATP-binding</keyword>
<dbReference type="Gene3D" id="1.20.1560.10">
    <property type="entry name" value="ABC transporter type 1, transmembrane domain"/>
    <property type="match status" value="1"/>
</dbReference>
<keyword evidence="6 8" id="KW-0472">Membrane</keyword>
<evidence type="ECO:0000256" key="6">
    <source>
        <dbReference type="ARBA" id="ARBA00023136"/>
    </source>
</evidence>
<dbReference type="PROSITE" id="PS00211">
    <property type="entry name" value="ABC_TRANSPORTER_1"/>
    <property type="match status" value="1"/>
</dbReference>
<dbReference type="Gene3D" id="3.40.50.300">
    <property type="entry name" value="P-loop containing nucleotide triphosphate hydrolases"/>
    <property type="match status" value="1"/>
</dbReference>
<name>A0A0E9LTF5_9BACT</name>
<keyword evidence="2 8" id="KW-0812">Transmembrane</keyword>
<dbReference type="PROSITE" id="PS50929">
    <property type="entry name" value="ABC_TM1F"/>
    <property type="match status" value="1"/>
</dbReference>
<dbReference type="InterPro" id="IPR036640">
    <property type="entry name" value="ABC1_TM_sf"/>
</dbReference>
<keyword evidence="7" id="KW-0175">Coiled coil</keyword>
<feature type="transmembrane region" description="Helical" evidence="8">
    <location>
        <begin position="48"/>
        <end position="71"/>
    </location>
</feature>
<comment type="caution">
    <text evidence="11">The sequence shown here is derived from an EMBL/GenBank/DDBJ whole genome shotgun (WGS) entry which is preliminary data.</text>
</comment>
<evidence type="ECO:0000256" key="1">
    <source>
        <dbReference type="ARBA" id="ARBA00004651"/>
    </source>
</evidence>
<evidence type="ECO:0000256" key="7">
    <source>
        <dbReference type="SAM" id="Coils"/>
    </source>
</evidence>
<dbReference type="SUPFAM" id="SSF90123">
    <property type="entry name" value="ABC transporter transmembrane region"/>
    <property type="match status" value="1"/>
</dbReference>
<dbReference type="InterPro" id="IPR027417">
    <property type="entry name" value="P-loop_NTPase"/>
</dbReference>
<dbReference type="InterPro" id="IPR003439">
    <property type="entry name" value="ABC_transporter-like_ATP-bd"/>
</dbReference>
<gene>
    <name evidence="11" type="ORF">JCM15548_1691</name>
</gene>
<dbReference type="AlphaFoldDB" id="A0A0E9LTF5"/>
<dbReference type="GO" id="GO:0005886">
    <property type="term" value="C:plasma membrane"/>
    <property type="evidence" value="ECO:0007669"/>
    <property type="project" value="UniProtKB-SubCell"/>
</dbReference>
<evidence type="ECO:0000256" key="3">
    <source>
        <dbReference type="ARBA" id="ARBA00022741"/>
    </source>
</evidence>
<evidence type="ECO:0000259" key="10">
    <source>
        <dbReference type="PROSITE" id="PS50929"/>
    </source>
</evidence>
<dbReference type="InterPro" id="IPR017871">
    <property type="entry name" value="ABC_transporter-like_CS"/>
</dbReference>
<keyword evidence="3" id="KW-0547">Nucleotide-binding</keyword>
<evidence type="ECO:0000256" key="2">
    <source>
        <dbReference type="ARBA" id="ARBA00022692"/>
    </source>
</evidence>
<feature type="coiled-coil region" evidence="7">
    <location>
        <begin position="184"/>
        <end position="242"/>
    </location>
</feature>
<feature type="domain" description="ABC transporter" evidence="9">
    <location>
        <begin position="332"/>
        <end position="532"/>
    </location>
</feature>
<evidence type="ECO:0000256" key="5">
    <source>
        <dbReference type="ARBA" id="ARBA00022989"/>
    </source>
</evidence>
<dbReference type="PROSITE" id="PS50893">
    <property type="entry name" value="ABC_TRANSPORTER_2"/>
    <property type="match status" value="1"/>
</dbReference>
<comment type="subcellular location">
    <subcellularLocation>
        <location evidence="1">Cell membrane</location>
        <topology evidence="1">Multi-pass membrane protein</topology>
    </subcellularLocation>
</comment>
<dbReference type="Pfam" id="PF00005">
    <property type="entry name" value="ABC_tran"/>
    <property type="match status" value="1"/>
</dbReference>
<feature type="transmembrane region" description="Helical" evidence="8">
    <location>
        <begin position="21"/>
        <end position="42"/>
    </location>
</feature>
<evidence type="ECO:0000256" key="4">
    <source>
        <dbReference type="ARBA" id="ARBA00022840"/>
    </source>
</evidence>
<accession>A0A0E9LTF5</accession>
<feature type="domain" description="ABC transmembrane type-1" evidence="10">
    <location>
        <begin position="20"/>
        <end position="263"/>
    </location>
</feature>
<keyword evidence="12" id="KW-1185">Reference proteome</keyword>
<dbReference type="PANTHER" id="PTHR24221:SF653">
    <property type="entry name" value="TRANSPORT ATP-BINDING PROTEIN CYDC"/>
    <property type="match status" value="1"/>
</dbReference>
<dbReference type="GO" id="GO:0016887">
    <property type="term" value="F:ATP hydrolysis activity"/>
    <property type="evidence" value="ECO:0007669"/>
    <property type="project" value="InterPro"/>
</dbReference>
<evidence type="ECO:0008006" key="13">
    <source>
        <dbReference type="Google" id="ProtNLM"/>
    </source>
</evidence>
<evidence type="ECO:0000256" key="8">
    <source>
        <dbReference type="SAM" id="Phobius"/>
    </source>
</evidence>
<feature type="transmembrane region" description="Helical" evidence="8">
    <location>
        <begin position="133"/>
        <end position="153"/>
    </location>
</feature>
<organism evidence="11 12">
    <name type="scientific">Geofilum rubicundum JCM 15548</name>
    <dbReference type="NCBI Taxonomy" id="1236989"/>
    <lineage>
        <taxon>Bacteria</taxon>
        <taxon>Pseudomonadati</taxon>
        <taxon>Bacteroidota</taxon>
        <taxon>Bacteroidia</taxon>
        <taxon>Marinilabiliales</taxon>
        <taxon>Marinilabiliaceae</taxon>
        <taxon>Geofilum</taxon>
    </lineage>
</organism>
<evidence type="ECO:0000313" key="12">
    <source>
        <dbReference type="Proteomes" id="UP000032900"/>
    </source>
</evidence>
<feature type="transmembrane region" description="Helical" evidence="8">
    <location>
        <begin position="244"/>
        <end position="263"/>
    </location>
</feature>
<dbReference type="RefSeq" id="WP_062122367.1">
    <property type="nucleotide sequence ID" value="NZ_BAZW01000003.1"/>
</dbReference>
<protein>
    <recommendedName>
        <fullName evidence="13">Transport ATP-binding protein CydC</fullName>
    </recommendedName>
</protein>
<dbReference type="SUPFAM" id="SSF52540">
    <property type="entry name" value="P-loop containing nucleoside triphosphate hydrolases"/>
    <property type="match status" value="1"/>
</dbReference>
<dbReference type="InterPro" id="IPR039421">
    <property type="entry name" value="Type_1_exporter"/>
</dbReference>
<feature type="transmembrane region" description="Helical" evidence="8">
    <location>
        <begin position="159"/>
        <end position="182"/>
    </location>
</feature>
<dbReference type="PANTHER" id="PTHR24221">
    <property type="entry name" value="ATP-BINDING CASSETTE SUB-FAMILY B"/>
    <property type="match status" value="1"/>
</dbReference>
<dbReference type="Proteomes" id="UP000032900">
    <property type="component" value="Unassembled WGS sequence"/>
</dbReference>
<dbReference type="STRING" id="1236989.JCM15548_1691"/>
<dbReference type="GO" id="GO:0140359">
    <property type="term" value="F:ABC-type transporter activity"/>
    <property type="evidence" value="ECO:0007669"/>
    <property type="project" value="InterPro"/>
</dbReference>
<proteinExistence type="predicted"/>
<dbReference type="GO" id="GO:0034040">
    <property type="term" value="F:ATPase-coupled lipid transmembrane transporter activity"/>
    <property type="evidence" value="ECO:0007669"/>
    <property type="project" value="TreeGrafter"/>
</dbReference>
<sequence>MSKFLFKQIFKPLTGRWLSGILLLLFWTIAFIALPAISGWFIATCSLVFITANTMFSYLVPSSIIRLLTLLRTATRYFERLENHKTTLDAQRSLQLKIFESVARLPYFKKQVNNNSSILENSTHGIDLVLNHILLWLLPFTALIISLSIYFLFLNVFSMAIALEFLISSAILLFLIPQFIFLKNRKLYKELKALRDDNNQALIQSFRGRIEISKYHLEQKAIHQQEQQKLQLERLENQLQSNSFSLQMIVGFGFSCIAIFILWDSSNHGLSAQLSTGIFFGIMAQVELAEILFSGKSEKSSVEHQIKDIDTIIEQGKQPVERVQVRSGLESLSLEKVSAKIPETPIVTEEISLEIKKGDWIALCGETGKGKTTFLNSLFYPEYRRSGTLRWNGDAVIAHLPIPESVYVTQKAYLLTGTLRENFEGYPGDEIEQAVKTVDLTSWYLSLPNGLDSWLGENGETLSGGQRKKLLLAQALLKKPQLLVVDEPTAGISSENAMAIFRNIKLEYPDITILMATHLKDFESEVDRVVRI</sequence>
<keyword evidence="5 8" id="KW-1133">Transmembrane helix</keyword>
<evidence type="ECO:0000313" key="11">
    <source>
        <dbReference type="EMBL" id="GAO28578.1"/>
    </source>
</evidence>
<dbReference type="InterPro" id="IPR011527">
    <property type="entry name" value="ABC1_TM_dom"/>
</dbReference>